<evidence type="ECO:0000256" key="1">
    <source>
        <dbReference type="SAM" id="Phobius"/>
    </source>
</evidence>
<keyword evidence="1" id="KW-0812">Transmembrane</keyword>
<feature type="transmembrane region" description="Helical" evidence="1">
    <location>
        <begin position="247"/>
        <end position="266"/>
    </location>
</feature>
<dbReference type="InterPro" id="IPR022134">
    <property type="entry name" value="DUF3667"/>
</dbReference>
<evidence type="ECO:0000313" key="2">
    <source>
        <dbReference type="EMBL" id="TPG64442.1"/>
    </source>
</evidence>
<feature type="transmembrane region" description="Helical" evidence="1">
    <location>
        <begin position="342"/>
        <end position="366"/>
    </location>
</feature>
<dbReference type="AlphaFoldDB" id="A0A502GSG8"/>
<reference evidence="2 3" key="1">
    <citation type="journal article" date="2019" name="Environ. Microbiol.">
        <title>Species interactions and distinct microbial communities in high Arctic permafrost affected cryosols are associated with the CH4 and CO2 gas fluxes.</title>
        <authorList>
            <person name="Altshuler I."/>
            <person name="Hamel J."/>
            <person name="Turney S."/>
            <person name="Magnuson E."/>
            <person name="Levesque R."/>
            <person name="Greer C."/>
            <person name="Whyte L.G."/>
        </authorList>
    </citation>
    <scope>NUCLEOTIDE SEQUENCE [LARGE SCALE GENOMIC DNA]</scope>
    <source>
        <strain evidence="2 3">S9.2P</strain>
    </source>
</reference>
<gene>
    <name evidence="2" type="ORF">EAH73_14790</name>
</gene>
<organism evidence="2 3">
    <name type="scientific">Hymenobacter nivis</name>
    <dbReference type="NCBI Taxonomy" id="1850093"/>
    <lineage>
        <taxon>Bacteria</taxon>
        <taxon>Pseudomonadati</taxon>
        <taxon>Bacteroidota</taxon>
        <taxon>Cytophagia</taxon>
        <taxon>Cytophagales</taxon>
        <taxon>Hymenobacteraceae</taxon>
        <taxon>Hymenobacter</taxon>
    </lineage>
</organism>
<dbReference type="RefSeq" id="WP_140467904.1">
    <property type="nucleotide sequence ID" value="NZ_RCYZ01000006.1"/>
</dbReference>
<keyword evidence="1" id="KW-1133">Transmembrane helix</keyword>
<protein>
    <submittedName>
        <fullName evidence="2">DUF3667 domain-containing protein</fullName>
    </submittedName>
</protein>
<keyword evidence="1" id="KW-0472">Membrane</keyword>
<accession>A0A502GSG8</accession>
<keyword evidence="3" id="KW-1185">Reference proteome</keyword>
<comment type="caution">
    <text evidence="2">The sequence shown here is derived from an EMBL/GenBank/DDBJ whole genome shotgun (WGS) entry which is preliminary data.</text>
</comment>
<sequence length="367" mass="40361">MAHHATPSADCANCHYAFAPDAPREFCPRCGQQNHPVEISFGHVVEEFLEGIFHFDGKVFRTAGLLLFRPGELTRRFLSGQRVPYVPPIRLYVFISFVFFLLLGTWLGHEEPAEGPKAKHSIKVDALGGMKLDLGVDSSQLTAKQKVQLRQSLDSVNRAIATAISPAAPGVAQVIKKVGRGPGVEKLGNSGGSLKSIADHLPVDPTDAQVDSVLRKNGDKPDYFHRLVVRRAARWVHSSREEVVHQALRGGSILLFLLMPLAALLLKGAYFRQHRYYISHLVFTIHVQCFLFILIALLIGLDKLNAPDWLNNLLSVASIVYFVVALHTFYQQSWGKTVAKSLLLGVAYSCVLVVVVLLVGLAGAALF</sequence>
<name>A0A502GSG8_9BACT</name>
<feature type="transmembrane region" description="Helical" evidence="1">
    <location>
        <begin position="91"/>
        <end position="109"/>
    </location>
</feature>
<dbReference type="Pfam" id="PF12412">
    <property type="entry name" value="DUF3667"/>
    <property type="match status" value="1"/>
</dbReference>
<feature type="transmembrane region" description="Helical" evidence="1">
    <location>
        <begin position="278"/>
        <end position="301"/>
    </location>
</feature>
<evidence type="ECO:0000313" key="3">
    <source>
        <dbReference type="Proteomes" id="UP000317646"/>
    </source>
</evidence>
<dbReference type="Proteomes" id="UP000317646">
    <property type="component" value="Unassembled WGS sequence"/>
</dbReference>
<feature type="transmembrane region" description="Helical" evidence="1">
    <location>
        <begin position="313"/>
        <end position="330"/>
    </location>
</feature>
<dbReference type="EMBL" id="RCYZ01000006">
    <property type="protein sequence ID" value="TPG64442.1"/>
    <property type="molecule type" value="Genomic_DNA"/>
</dbReference>
<dbReference type="OrthoDB" id="7446256at2"/>
<proteinExistence type="predicted"/>